<keyword evidence="2" id="KW-1185">Reference proteome</keyword>
<organism evidence="1 2">
    <name type="scientific">Aspergillus tanneri</name>
    <dbReference type="NCBI Taxonomy" id="1220188"/>
    <lineage>
        <taxon>Eukaryota</taxon>
        <taxon>Fungi</taxon>
        <taxon>Dikarya</taxon>
        <taxon>Ascomycota</taxon>
        <taxon>Pezizomycotina</taxon>
        <taxon>Eurotiomycetes</taxon>
        <taxon>Eurotiomycetidae</taxon>
        <taxon>Eurotiales</taxon>
        <taxon>Aspergillaceae</taxon>
        <taxon>Aspergillus</taxon>
        <taxon>Aspergillus subgen. Circumdati</taxon>
    </lineage>
</organism>
<evidence type="ECO:0000313" key="1">
    <source>
        <dbReference type="EMBL" id="THC88705.1"/>
    </source>
</evidence>
<gene>
    <name evidence="1" type="ORF">EYZ11_011851</name>
</gene>
<reference evidence="1 2" key="1">
    <citation type="submission" date="2019-03" db="EMBL/GenBank/DDBJ databases">
        <title>The genome sequence of a newly discovered highly antifungal drug resistant Aspergillus species, Aspergillus tanneri NIH 1004.</title>
        <authorList>
            <person name="Mounaud S."/>
            <person name="Singh I."/>
            <person name="Joardar V."/>
            <person name="Pakala S."/>
            <person name="Pakala S."/>
            <person name="Venepally P."/>
            <person name="Hoover J."/>
            <person name="Nierman W."/>
            <person name="Chung J."/>
            <person name="Losada L."/>
        </authorList>
    </citation>
    <scope>NUCLEOTIDE SEQUENCE [LARGE SCALE GENOMIC DNA]</scope>
    <source>
        <strain evidence="1 2">NIH1004</strain>
    </source>
</reference>
<sequence length="79" mass="8810">MNPCASPDFAIARTLDQYGNLADLNIQPLEPYRQYYPGDIVKGLVVLTVVKPVRITHLTVALHSFVRIFKSPSARLTAQ</sequence>
<dbReference type="Proteomes" id="UP000308092">
    <property type="component" value="Unassembled WGS sequence"/>
</dbReference>
<proteinExistence type="predicted"/>
<comment type="caution">
    <text evidence="1">The sequence shown here is derived from an EMBL/GenBank/DDBJ whole genome shotgun (WGS) entry which is preliminary data.</text>
</comment>
<dbReference type="Gene3D" id="2.60.40.640">
    <property type="match status" value="1"/>
</dbReference>
<name>A0A4S3J222_9EURO</name>
<dbReference type="InterPro" id="IPR014752">
    <property type="entry name" value="Arrestin-like_C"/>
</dbReference>
<dbReference type="AlphaFoldDB" id="A0A4S3J222"/>
<evidence type="ECO:0000313" key="2">
    <source>
        <dbReference type="Proteomes" id="UP000308092"/>
    </source>
</evidence>
<protein>
    <submittedName>
        <fullName evidence="1">Uncharacterized protein</fullName>
    </submittedName>
</protein>
<accession>A0A4S3J222</accession>
<dbReference type="VEuPathDB" id="FungiDB:EYZ11_011851"/>
<dbReference type="EMBL" id="SOSA01000784">
    <property type="protein sequence ID" value="THC88705.1"/>
    <property type="molecule type" value="Genomic_DNA"/>
</dbReference>
<dbReference type="STRING" id="1220188.A0A4S3J222"/>